<name>A0A0H4T3W6_9DELT</name>
<dbReference type="PROSITE" id="PS51724">
    <property type="entry name" value="SPOR"/>
    <property type="match status" value="1"/>
</dbReference>
<dbReference type="SUPFAM" id="SSF110997">
    <property type="entry name" value="Sporulation related repeat"/>
    <property type="match status" value="1"/>
</dbReference>
<keyword evidence="2" id="KW-1133">Transmembrane helix</keyword>
<dbReference type="InterPro" id="IPR052521">
    <property type="entry name" value="Cell_div_SPOR-domain"/>
</dbReference>
<evidence type="ECO:0000259" key="3">
    <source>
        <dbReference type="PROSITE" id="PS51724"/>
    </source>
</evidence>
<dbReference type="EMBL" id="KT006965">
    <property type="protein sequence ID" value="AKQ01410.1"/>
    <property type="molecule type" value="Genomic_DNA"/>
</dbReference>
<dbReference type="InterPro" id="IPR036680">
    <property type="entry name" value="SPOR-like_sf"/>
</dbReference>
<feature type="transmembrane region" description="Helical" evidence="2">
    <location>
        <begin position="20"/>
        <end position="39"/>
    </location>
</feature>
<evidence type="ECO:0000256" key="2">
    <source>
        <dbReference type="SAM" id="Phobius"/>
    </source>
</evidence>
<feature type="domain" description="SPOR" evidence="3">
    <location>
        <begin position="140"/>
        <end position="220"/>
    </location>
</feature>
<dbReference type="InterPro" id="IPR007730">
    <property type="entry name" value="SPOR-like_dom"/>
</dbReference>
<dbReference type="Gene3D" id="3.30.70.1070">
    <property type="entry name" value="Sporulation related repeat"/>
    <property type="match status" value="1"/>
</dbReference>
<feature type="region of interest" description="Disordered" evidence="1">
    <location>
        <begin position="101"/>
        <end position="139"/>
    </location>
</feature>
<reference evidence="4" key="1">
    <citation type="journal article" date="2015" name="ISME J.">
        <title>Aquifer environment selects for microbial species cohorts in sediment and groundwater.</title>
        <authorList>
            <person name="Hug L.A."/>
            <person name="Thomas B.C."/>
            <person name="Brown C.T."/>
            <person name="Frischkorn K.R."/>
            <person name="Williams K.H."/>
            <person name="Tringe S.G."/>
            <person name="Banfield J.F."/>
        </authorList>
    </citation>
    <scope>NUCLEOTIDE SEQUENCE</scope>
</reference>
<dbReference type="AlphaFoldDB" id="A0A0H4T3W6"/>
<keyword evidence="2" id="KW-0472">Membrane</keyword>
<sequence>MRTLRHKLGFRRGDPERHSFTFFVLGTLVVIAVAFFLGFQLGRYVEKNAWKEEAEKSNLRGTPGDNTSRIASAAEIRKDLSAFSAEALNVPAVAPPAAAPLTAGDELKKTESEATFPEALSRKDPSPMPMGKKAGKAGGTEGEAGFLLQAGAMKSLETAEAVRKRLGRAGYKARVIRSSTRKHRELYRVRVGPFGSRGEAMKAMKAIRALMKIDVILVKG</sequence>
<evidence type="ECO:0000313" key="4">
    <source>
        <dbReference type="EMBL" id="AKQ01410.1"/>
    </source>
</evidence>
<evidence type="ECO:0000256" key="1">
    <source>
        <dbReference type="SAM" id="MobiDB-lite"/>
    </source>
</evidence>
<organism evidence="4">
    <name type="scientific">uncultured delta proteobacterium Rifle_16ft_4_minimus_184</name>
    <dbReference type="NCBI Taxonomy" id="1665175"/>
    <lineage>
        <taxon>Bacteria</taxon>
        <taxon>Deltaproteobacteria</taxon>
        <taxon>environmental samples</taxon>
    </lineage>
</organism>
<accession>A0A0H4T3W6</accession>
<proteinExistence type="predicted"/>
<dbReference type="PANTHER" id="PTHR38687">
    <property type="entry name" value="CELL DIVISION PROTEIN DEDD-RELATED"/>
    <property type="match status" value="1"/>
</dbReference>
<dbReference type="GO" id="GO:0042834">
    <property type="term" value="F:peptidoglycan binding"/>
    <property type="evidence" value="ECO:0007669"/>
    <property type="project" value="InterPro"/>
</dbReference>
<keyword evidence="2" id="KW-0812">Transmembrane</keyword>
<dbReference type="Pfam" id="PF05036">
    <property type="entry name" value="SPOR"/>
    <property type="match status" value="1"/>
</dbReference>
<protein>
    <recommendedName>
        <fullName evidence="3">SPOR domain-containing protein</fullName>
    </recommendedName>
</protein>